<dbReference type="Proteomes" id="UP000215086">
    <property type="component" value="Chromosome"/>
</dbReference>
<keyword evidence="2" id="KW-1185">Reference proteome</keyword>
<protein>
    <submittedName>
        <fullName evidence="1">Uncharacterized protein</fullName>
    </submittedName>
</protein>
<evidence type="ECO:0000313" key="2">
    <source>
        <dbReference type="Proteomes" id="UP000215086"/>
    </source>
</evidence>
<dbReference type="KEGG" id="ttf:THTE_3474"/>
<proteinExistence type="predicted"/>
<sequence length="44" mass="4519">MPEVGLLQVTQDGLGPAGNSQLVPNLCDILSPPEKSSIAGYLPV</sequence>
<name>A0A286RJD8_9BACT</name>
<evidence type="ECO:0000313" key="1">
    <source>
        <dbReference type="EMBL" id="ASV76076.1"/>
    </source>
</evidence>
<gene>
    <name evidence="1" type="ORF">THTE_3474</name>
</gene>
<dbReference type="AlphaFoldDB" id="A0A286RJD8"/>
<reference evidence="1 2" key="1">
    <citation type="journal article" name="Front. Microbiol.">
        <title>Sugar Metabolism of the First Thermophilic Planctomycete Thermogutta terrifontis: Comparative Genomic and Transcriptomic Approaches.</title>
        <authorList>
            <person name="Elcheninov A.G."/>
            <person name="Menzel P."/>
            <person name="Gudbergsdottir S.R."/>
            <person name="Slesarev A.I."/>
            <person name="Kadnikov V.V."/>
            <person name="Krogh A."/>
            <person name="Bonch-Osmolovskaya E.A."/>
            <person name="Peng X."/>
            <person name="Kublanov I.V."/>
        </authorList>
    </citation>
    <scope>NUCLEOTIDE SEQUENCE [LARGE SCALE GENOMIC DNA]</scope>
    <source>
        <strain evidence="1 2">R1</strain>
    </source>
</reference>
<dbReference type="EMBL" id="CP018477">
    <property type="protein sequence ID" value="ASV76076.1"/>
    <property type="molecule type" value="Genomic_DNA"/>
</dbReference>
<organism evidence="1 2">
    <name type="scientific">Thermogutta terrifontis</name>
    <dbReference type="NCBI Taxonomy" id="1331910"/>
    <lineage>
        <taxon>Bacteria</taxon>
        <taxon>Pseudomonadati</taxon>
        <taxon>Planctomycetota</taxon>
        <taxon>Planctomycetia</taxon>
        <taxon>Pirellulales</taxon>
        <taxon>Thermoguttaceae</taxon>
        <taxon>Thermogutta</taxon>
    </lineage>
</organism>
<accession>A0A286RJD8</accession>